<organism evidence="1 2">
    <name type="scientific">Prauserella muralis</name>
    <dbReference type="NCBI Taxonomy" id="588067"/>
    <lineage>
        <taxon>Bacteria</taxon>
        <taxon>Bacillati</taxon>
        <taxon>Actinomycetota</taxon>
        <taxon>Actinomycetes</taxon>
        <taxon>Pseudonocardiales</taxon>
        <taxon>Pseudonocardiaceae</taxon>
        <taxon>Prauserella</taxon>
    </lineage>
</organism>
<evidence type="ECO:0000313" key="1">
    <source>
        <dbReference type="EMBL" id="PXY19459.1"/>
    </source>
</evidence>
<gene>
    <name evidence="1" type="ORF">BAY60_32485</name>
</gene>
<accession>A0A2V4AHV3</accession>
<dbReference type="OrthoDB" id="6957847at2"/>
<dbReference type="InterPro" id="IPR036170">
    <property type="entry name" value="YezG-like_sf"/>
</dbReference>
<dbReference type="Proteomes" id="UP000249915">
    <property type="component" value="Unassembled WGS sequence"/>
</dbReference>
<reference evidence="1 2" key="1">
    <citation type="submission" date="2016-07" db="EMBL/GenBank/DDBJ databases">
        <title>Draft genome sequence of Prauserella muralis DSM 45305, isolated from a mould-covered wall in an indoor environment.</title>
        <authorList>
            <person name="Ruckert C."/>
            <person name="Albersmeier A."/>
            <person name="Jiang C.-L."/>
            <person name="Jiang Y."/>
            <person name="Kalinowski J."/>
            <person name="Schneider O."/>
            <person name="Winkler A."/>
            <person name="Zotchev S.B."/>
        </authorList>
    </citation>
    <scope>NUCLEOTIDE SEQUENCE [LARGE SCALE GENOMIC DNA]</scope>
    <source>
        <strain evidence="1 2">DSM 45305</strain>
    </source>
</reference>
<name>A0A2V4AHV3_9PSEU</name>
<dbReference type="RefSeq" id="WP_112285388.1">
    <property type="nucleotide sequence ID" value="NZ_MASW01000007.1"/>
</dbReference>
<proteinExistence type="predicted"/>
<dbReference type="EMBL" id="MASW01000007">
    <property type="protein sequence ID" value="PXY19459.1"/>
    <property type="molecule type" value="Genomic_DNA"/>
</dbReference>
<comment type="caution">
    <text evidence="1">The sequence shown here is derived from an EMBL/GenBank/DDBJ whole genome shotgun (WGS) entry which is preliminary data.</text>
</comment>
<dbReference type="AlphaFoldDB" id="A0A2V4AHV3"/>
<sequence>MAADAEQRRALRDRAGLALIDAAPQGWLRIDFRCRAVVEVHDATLSVLLNDGSYPAVPVPQEAVDALLRLRSAMYEPGEGTWFSARYLIDPPGRLHANYNLDFNPRWEPGIAPEGWVRDLEAFPRDAEHIPGWLRAELARARQGEAQ</sequence>
<evidence type="ECO:0000313" key="2">
    <source>
        <dbReference type="Proteomes" id="UP000249915"/>
    </source>
</evidence>
<keyword evidence="2" id="KW-1185">Reference proteome</keyword>
<protein>
    <submittedName>
        <fullName evidence="1">Uncharacterized protein</fullName>
    </submittedName>
</protein>
<dbReference type="SUPFAM" id="SSF160424">
    <property type="entry name" value="BH3703-like"/>
    <property type="match status" value="1"/>
</dbReference>